<evidence type="ECO:0000256" key="1">
    <source>
        <dbReference type="ARBA" id="ARBA00000885"/>
    </source>
</evidence>
<evidence type="ECO:0000256" key="2">
    <source>
        <dbReference type="ARBA" id="ARBA00004906"/>
    </source>
</evidence>
<dbReference type="SUPFAM" id="SSF51045">
    <property type="entry name" value="WW domain"/>
    <property type="match status" value="4"/>
</dbReference>
<dbReference type="EMBL" id="OU015569">
    <property type="protein sequence ID" value="CAG5096301.1"/>
    <property type="molecule type" value="Genomic_DNA"/>
</dbReference>
<dbReference type="CDD" id="cd00030">
    <property type="entry name" value="C2"/>
    <property type="match status" value="1"/>
</dbReference>
<dbReference type="InterPro" id="IPR000008">
    <property type="entry name" value="C2_dom"/>
</dbReference>
<proteinExistence type="predicted"/>
<dbReference type="Gene3D" id="3.30.2410.10">
    <property type="entry name" value="Hect, E3 ligase catalytic domain"/>
    <property type="match status" value="1"/>
</dbReference>
<evidence type="ECO:0000259" key="10">
    <source>
        <dbReference type="PROSITE" id="PS50237"/>
    </source>
</evidence>
<dbReference type="InterPro" id="IPR024928">
    <property type="entry name" value="E3_ub_ligase_SMURF1"/>
</dbReference>
<dbReference type="SUPFAM" id="SSF49562">
    <property type="entry name" value="C2 domain (Calcium/lipid-binding domain, CaLB)"/>
    <property type="match status" value="1"/>
</dbReference>
<evidence type="ECO:0000259" key="9">
    <source>
        <dbReference type="PROSITE" id="PS50020"/>
    </source>
</evidence>
<dbReference type="Pfam" id="PF00397">
    <property type="entry name" value="WW"/>
    <property type="match status" value="3"/>
</dbReference>
<dbReference type="Gene3D" id="3.90.1750.10">
    <property type="entry name" value="Hect, E3 ligase catalytic domains"/>
    <property type="match status" value="1"/>
</dbReference>
<feature type="domain" description="WW" evidence="9">
    <location>
        <begin position="444"/>
        <end position="477"/>
    </location>
</feature>
<comment type="catalytic activity">
    <reaction evidence="1 5">
        <text>S-ubiquitinyl-[E2 ubiquitin-conjugating enzyme]-L-cysteine + [acceptor protein]-L-lysine = [E2 ubiquitin-conjugating enzyme]-L-cysteine + N(6)-ubiquitinyl-[acceptor protein]-L-lysine.</text>
        <dbReference type="EC" id="2.3.2.26"/>
    </reaction>
</comment>
<keyword evidence="12" id="KW-1185">Reference proteome</keyword>
<feature type="domain" description="WW" evidence="9">
    <location>
        <begin position="405"/>
        <end position="437"/>
    </location>
</feature>
<dbReference type="PROSITE" id="PS50004">
    <property type="entry name" value="C2"/>
    <property type="match status" value="1"/>
</dbReference>
<dbReference type="PROSITE" id="PS50237">
    <property type="entry name" value="HECT"/>
    <property type="match status" value="1"/>
</dbReference>
<dbReference type="PROSITE" id="PS01159">
    <property type="entry name" value="WW_DOMAIN_1"/>
    <property type="match status" value="4"/>
</dbReference>
<feature type="region of interest" description="Disordered" evidence="7">
    <location>
        <begin position="390"/>
        <end position="410"/>
    </location>
</feature>
<keyword evidence="4 5" id="KW-0833">Ubl conjugation pathway</keyword>
<feature type="active site" description="Glycyl thioester intermediate" evidence="6">
    <location>
        <position position="810"/>
    </location>
</feature>
<evidence type="ECO:0000256" key="5">
    <source>
        <dbReference type="PIRNR" id="PIRNR001569"/>
    </source>
</evidence>
<protein>
    <recommendedName>
        <fullName evidence="5">E3 ubiquitin-protein ligase</fullName>
        <ecNumber evidence="5">2.3.2.26</ecNumber>
    </recommendedName>
</protein>
<organism evidence="11 12">
    <name type="scientific">Oikopleura dioica</name>
    <name type="common">Tunicate</name>
    <dbReference type="NCBI Taxonomy" id="34765"/>
    <lineage>
        <taxon>Eukaryota</taxon>
        <taxon>Metazoa</taxon>
        <taxon>Chordata</taxon>
        <taxon>Tunicata</taxon>
        <taxon>Appendicularia</taxon>
        <taxon>Copelata</taxon>
        <taxon>Oikopleuridae</taxon>
        <taxon>Oikopleura</taxon>
    </lineage>
</organism>
<dbReference type="PIRSF" id="PIRSF001569">
    <property type="entry name" value="E3_ub_ligase_SMURF1"/>
    <property type="match status" value="1"/>
</dbReference>
<evidence type="ECO:0000256" key="3">
    <source>
        <dbReference type="ARBA" id="ARBA00022679"/>
    </source>
</evidence>
<feature type="compositionally biased region" description="Pro residues" evidence="7">
    <location>
        <begin position="165"/>
        <end position="177"/>
    </location>
</feature>
<dbReference type="InterPro" id="IPR001202">
    <property type="entry name" value="WW_dom"/>
</dbReference>
<evidence type="ECO:0000313" key="12">
    <source>
        <dbReference type="Proteomes" id="UP001158576"/>
    </source>
</evidence>
<evidence type="ECO:0000256" key="7">
    <source>
        <dbReference type="SAM" id="MobiDB-lite"/>
    </source>
</evidence>
<dbReference type="Proteomes" id="UP001158576">
    <property type="component" value="Chromosome XSR"/>
</dbReference>
<dbReference type="InterPro" id="IPR035983">
    <property type="entry name" value="Hect_E3_ubiquitin_ligase"/>
</dbReference>
<gene>
    <name evidence="11" type="ORF">OKIOD_LOCUS6115</name>
</gene>
<dbReference type="Gene3D" id="3.30.2160.10">
    <property type="entry name" value="Hect, E3 ligase catalytic domain"/>
    <property type="match status" value="1"/>
</dbReference>
<dbReference type="EC" id="2.3.2.26" evidence="5"/>
<dbReference type="SUPFAM" id="SSF56204">
    <property type="entry name" value="Hect, E3 ligase catalytic domain"/>
    <property type="match status" value="1"/>
</dbReference>
<keyword evidence="3 5" id="KW-0808">Transferase</keyword>
<evidence type="ECO:0000256" key="6">
    <source>
        <dbReference type="PROSITE-ProRule" id="PRU00104"/>
    </source>
</evidence>
<dbReference type="Gene3D" id="2.20.70.10">
    <property type="match status" value="3"/>
</dbReference>
<dbReference type="InterPro" id="IPR050409">
    <property type="entry name" value="E3_ubiq-protein_ligase"/>
</dbReference>
<name>A0ABN7SAN9_OIKDI</name>
<dbReference type="SMART" id="SM00119">
    <property type="entry name" value="HECTc"/>
    <property type="match status" value="1"/>
</dbReference>
<dbReference type="Pfam" id="PF00632">
    <property type="entry name" value="HECT"/>
    <property type="match status" value="1"/>
</dbReference>
<feature type="compositionally biased region" description="Low complexity" evidence="7">
    <location>
        <begin position="290"/>
        <end position="301"/>
    </location>
</feature>
<reference evidence="11 12" key="1">
    <citation type="submission" date="2021-04" db="EMBL/GenBank/DDBJ databases">
        <authorList>
            <person name="Bliznina A."/>
        </authorList>
    </citation>
    <scope>NUCLEOTIDE SEQUENCE [LARGE SCALE GENOMIC DNA]</scope>
</reference>
<dbReference type="CDD" id="cd00078">
    <property type="entry name" value="HECTc"/>
    <property type="match status" value="1"/>
</dbReference>
<feature type="region of interest" description="Disordered" evidence="7">
    <location>
        <begin position="283"/>
        <end position="323"/>
    </location>
</feature>
<dbReference type="InterPro" id="IPR000569">
    <property type="entry name" value="HECT_dom"/>
</dbReference>
<dbReference type="CDD" id="cd00201">
    <property type="entry name" value="WW"/>
    <property type="match status" value="4"/>
</dbReference>
<evidence type="ECO:0000313" key="11">
    <source>
        <dbReference type="EMBL" id="CAG5096301.1"/>
    </source>
</evidence>
<accession>A0ABN7SAN9</accession>
<comment type="pathway">
    <text evidence="2 5">Protein modification; protein ubiquitination.</text>
</comment>
<feature type="compositionally biased region" description="Basic and acidic residues" evidence="7">
    <location>
        <begin position="180"/>
        <end position="196"/>
    </location>
</feature>
<feature type="region of interest" description="Disordered" evidence="7">
    <location>
        <begin position="131"/>
        <end position="196"/>
    </location>
</feature>
<evidence type="ECO:0000259" key="8">
    <source>
        <dbReference type="PROSITE" id="PS50004"/>
    </source>
</evidence>
<feature type="domain" description="WW" evidence="9">
    <location>
        <begin position="308"/>
        <end position="341"/>
    </location>
</feature>
<dbReference type="InterPro" id="IPR036020">
    <property type="entry name" value="WW_dom_sf"/>
</dbReference>
<dbReference type="Pfam" id="PF00168">
    <property type="entry name" value="C2"/>
    <property type="match status" value="1"/>
</dbReference>
<dbReference type="PROSITE" id="PS50020">
    <property type="entry name" value="WW_DOMAIN_2"/>
    <property type="match status" value="4"/>
</dbReference>
<feature type="domain" description="HECT" evidence="10">
    <location>
        <begin position="532"/>
        <end position="842"/>
    </location>
</feature>
<sequence>MLNLVKDATLPRQKSFVLLSADPQAYCEVKVLSSAPTNLSRKTKIHQPSQNPHFNEDLVILVRRSDILSFKIFNFRKTGQDSLIGECEFDIAEKLSSSDGEFASKAFSLLLVNSHQITIGKLKISLTGFEKPQNAQNEDREESETEEIRERLENIPSTSSTSPGPSNPSPGAGPRPTPRTTRERNQNPQSRSREIIMKKVDDMSDREVTFLLKRRGVVHPPADPEQARAMAHEQRGMDAEKARQMSIRELKEALTSANIDISTVLEAEELRRIYCQKLERDKFDSTRPRSQAGSSSNQASARVQERDPTLPPGWEQRFDPQGRRYYENHNTRTTQWERPIVLPPGWERRIDNGRVYYVDHNTQRTSWSPPQTDIAQDYSNRLNLADGLARRQSRPVDTAQDDTLGPLPENWERRWKNNRHYFINHKTKTTQWEDPRIQGRVGEAPLPDGWDLATTEEGVRYFIDHKNKTTTFQDPREGSSDSQHSNGKKSFKWKYGQFRYLCQSNAMNQYVKINVRRQHVFADSFQEIMKIPAHDLRRRLYIHYKGEEGLDYGGVAREWFFMVSREVLNPNYGLFKYMAQSNYQMEINPASKLILDDHLRYFQKMLRRTLCLRDIKLVDEEWAQTMTWVRDNNLEEYPDLEMWFSTDQEILGEIESVDLKEGGSEIRVTEANKLEYIQLMIDWRFTRGVKEQSDRFLEGFSEVIPIEWLQYFDERELEMMLCGIHKIDIDDWKRNYHLKNYTASSKQIIWFWEIVREFSDDDQAKLLSFVTGTCRLPHGGFEELIGSNGPQKFVIEKVGKDDQLPRSHTCFNRLDLPPYKSKAIMKEKLLLAIRETEGFGQE</sequence>
<dbReference type="InterPro" id="IPR035892">
    <property type="entry name" value="C2_domain_sf"/>
</dbReference>
<dbReference type="PANTHER" id="PTHR11254:SF429">
    <property type="entry name" value="E3 UBIQUITIN-PROTEIN LIGASE SU(DX)"/>
    <property type="match status" value="1"/>
</dbReference>
<dbReference type="Gene3D" id="2.60.40.150">
    <property type="entry name" value="C2 domain"/>
    <property type="match status" value="1"/>
</dbReference>
<evidence type="ECO:0000256" key="4">
    <source>
        <dbReference type="ARBA" id="ARBA00022786"/>
    </source>
</evidence>
<feature type="domain" description="WW" evidence="9">
    <location>
        <begin position="340"/>
        <end position="372"/>
    </location>
</feature>
<dbReference type="PANTHER" id="PTHR11254">
    <property type="entry name" value="HECT DOMAIN UBIQUITIN-PROTEIN LIGASE"/>
    <property type="match status" value="1"/>
</dbReference>
<feature type="domain" description="C2" evidence="8">
    <location>
        <begin position="1"/>
        <end position="104"/>
    </location>
</feature>
<dbReference type="SMART" id="SM00456">
    <property type="entry name" value="WW"/>
    <property type="match status" value="4"/>
</dbReference>